<feature type="domain" description="Cyclic nucleotide-binding" evidence="7">
    <location>
        <begin position="197"/>
        <end position="234"/>
    </location>
</feature>
<dbReference type="GO" id="GO:0005524">
    <property type="term" value="F:ATP binding"/>
    <property type="evidence" value="ECO:0007669"/>
    <property type="project" value="UniProtKB-KW"/>
</dbReference>
<dbReference type="InterPro" id="IPR018488">
    <property type="entry name" value="cNMP-bd_CS"/>
</dbReference>
<feature type="compositionally biased region" description="Polar residues" evidence="6">
    <location>
        <begin position="10"/>
        <end position="22"/>
    </location>
</feature>
<evidence type="ECO:0000256" key="6">
    <source>
        <dbReference type="SAM" id="MobiDB-lite"/>
    </source>
</evidence>
<dbReference type="AlphaFoldDB" id="X6LD19"/>
<dbReference type="PROSITE" id="PS00889">
    <property type="entry name" value="CNMP_BINDING_2"/>
    <property type="match status" value="1"/>
</dbReference>
<keyword evidence="1" id="KW-0723">Serine/threonine-protein kinase</keyword>
<evidence type="ECO:0000256" key="4">
    <source>
        <dbReference type="ARBA" id="ARBA00022777"/>
    </source>
</evidence>
<keyword evidence="9" id="KW-1185">Reference proteome</keyword>
<evidence type="ECO:0000256" key="2">
    <source>
        <dbReference type="ARBA" id="ARBA00022679"/>
    </source>
</evidence>
<keyword evidence="3" id="KW-0547">Nucleotide-binding</keyword>
<sequence length="379" mass="43285">MHIPLFSADGGNSSRENSTHNNSDNEKSQGNGCDESRFLYIDKKKSILWLDPLSLEAILFTDPFKSSPSHTTCGMHVPSACLSLSSTNRVAVVHVIGGFDTKCNQQLTRYQVSIHHLLQGISIELSSSSSSSSLRHSRDNDNEQKPLQYLKQLFEKKQIDEEHGRQNRPSHEESPSRQEQNTHAPGGLHSTRQAVAGDAVGEYSLLYHTPRTATLIAVEPSVVWRLKVHGFHRIREQMVQCNVSRFIQRTKFLQKIPLFDRKSCKSIDERLIISARAKKDKTKVLRITYDDFWFLMALHGSFVNGIEDVLEARLPSMFENNVSFSLDDLFVSLIQYPQTKQHFSLKQVSKRQILRTQQTEHIVNKKRVMSLLDPFLRAM</sequence>
<evidence type="ECO:0000313" key="9">
    <source>
        <dbReference type="Proteomes" id="UP000023152"/>
    </source>
</evidence>
<feature type="non-terminal residue" evidence="8">
    <location>
        <position position="379"/>
    </location>
</feature>
<gene>
    <name evidence="8" type="ORF">RFI_38051</name>
</gene>
<dbReference type="PROSITE" id="PS50042">
    <property type="entry name" value="CNMP_BINDING_3"/>
    <property type="match status" value="1"/>
</dbReference>
<evidence type="ECO:0000313" key="8">
    <source>
        <dbReference type="EMBL" id="ETN99423.1"/>
    </source>
</evidence>
<evidence type="ECO:0000256" key="5">
    <source>
        <dbReference type="ARBA" id="ARBA00022840"/>
    </source>
</evidence>
<feature type="region of interest" description="Disordered" evidence="6">
    <location>
        <begin position="1"/>
        <end position="31"/>
    </location>
</feature>
<organism evidence="8 9">
    <name type="scientific">Reticulomyxa filosa</name>
    <dbReference type="NCBI Taxonomy" id="46433"/>
    <lineage>
        <taxon>Eukaryota</taxon>
        <taxon>Sar</taxon>
        <taxon>Rhizaria</taxon>
        <taxon>Retaria</taxon>
        <taxon>Foraminifera</taxon>
        <taxon>Monothalamids</taxon>
        <taxon>Reticulomyxidae</taxon>
        <taxon>Reticulomyxa</taxon>
    </lineage>
</organism>
<dbReference type="PANTHER" id="PTHR24353">
    <property type="entry name" value="CYCLIC NUCLEOTIDE-DEPENDENT PROTEIN KINASE"/>
    <property type="match status" value="1"/>
</dbReference>
<keyword evidence="2" id="KW-0808">Transferase</keyword>
<dbReference type="Proteomes" id="UP000023152">
    <property type="component" value="Unassembled WGS sequence"/>
</dbReference>
<feature type="region of interest" description="Disordered" evidence="6">
    <location>
        <begin position="160"/>
        <end position="189"/>
    </location>
</feature>
<dbReference type="Gene3D" id="2.60.120.10">
    <property type="entry name" value="Jelly Rolls"/>
    <property type="match status" value="1"/>
</dbReference>
<keyword evidence="5" id="KW-0067">ATP-binding</keyword>
<dbReference type="InterPro" id="IPR014710">
    <property type="entry name" value="RmlC-like_jellyroll"/>
</dbReference>
<dbReference type="InterPro" id="IPR018490">
    <property type="entry name" value="cNMP-bd_dom_sf"/>
</dbReference>
<dbReference type="InterPro" id="IPR000595">
    <property type="entry name" value="cNMP-bd_dom"/>
</dbReference>
<evidence type="ECO:0000256" key="3">
    <source>
        <dbReference type="ARBA" id="ARBA00022741"/>
    </source>
</evidence>
<protein>
    <recommendedName>
        <fullName evidence="7">Cyclic nucleotide-binding domain-containing protein</fullName>
    </recommendedName>
</protein>
<dbReference type="SUPFAM" id="SSF51206">
    <property type="entry name" value="cAMP-binding domain-like"/>
    <property type="match status" value="1"/>
</dbReference>
<keyword evidence="4" id="KW-0418">Kinase</keyword>
<accession>X6LD19</accession>
<evidence type="ECO:0000256" key="1">
    <source>
        <dbReference type="ARBA" id="ARBA00022527"/>
    </source>
</evidence>
<comment type="caution">
    <text evidence="8">The sequence shown here is derived from an EMBL/GenBank/DDBJ whole genome shotgun (WGS) entry which is preliminary data.</text>
</comment>
<dbReference type="GO" id="GO:0004674">
    <property type="term" value="F:protein serine/threonine kinase activity"/>
    <property type="evidence" value="ECO:0007669"/>
    <property type="project" value="UniProtKB-KW"/>
</dbReference>
<dbReference type="CDD" id="cd00038">
    <property type="entry name" value="CAP_ED"/>
    <property type="match status" value="1"/>
</dbReference>
<feature type="compositionally biased region" description="Basic and acidic residues" evidence="6">
    <location>
        <begin position="160"/>
        <end position="176"/>
    </location>
</feature>
<reference evidence="8 9" key="1">
    <citation type="journal article" date="2013" name="Curr. Biol.">
        <title>The Genome of the Foraminiferan Reticulomyxa filosa.</title>
        <authorList>
            <person name="Glockner G."/>
            <person name="Hulsmann N."/>
            <person name="Schleicher M."/>
            <person name="Noegel A.A."/>
            <person name="Eichinger L."/>
            <person name="Gallinger C."/>
            <person name="Pawlowski J."/>
            <person name="Sierra R."/>
            <person name="Euteneuer U."/>
            <person name="Pillet L."/>
            <person name="Moustafa A."/>
            <person name="Platzer M."/>
            <person name="Groth M."/>
            <person name="Szafranski K."/>
            <person name="Schliwa M."/>
        </authorList>
    </citation>
    <scope>NUCLEOTIDE SEQUENCE [LARGE SCALE GENOMIC DNA]</scope>
</reference>
<dbReference type="EMBL" id="ASPP01043993">
    <property type="protein sequence ID" value="ETN99423.1"/>
    <property type="molecule type" value="Genomic_DNA"/>
</dbReference>
<proteinExistence type="predicted"/>
<name>X6LD19_RETFI</name>
<evidence type="ECO:0000259" key="7">
    <source>
        <dbReference type="PROSITE" id="PS50042"/>
    </source>
</evidence>